<dbReference type="Gene3D" id="2.60.40.650">
    <property type="match status" value="1"/>
</dbReference>
<accession>A0ABD5NRZ0</accession>
<feature type="transmembrane region" description="Helical" evidence="2">
    <location>
        <begin position="76"/>
        <end position="96"/>
    </location>
</feature>
<gene>
    <name evidence="4" type="ORF">ACFOUR_14040</name>
</gene>
<keyword evidence="2" id="KW-0472">Membrane</keyword>
<dbReference type="PANTHER" id="PTHR19372:SF7">
    <property type="entry name" value="SULFITE OXIDASE, MITOCHONDRIAL"/>
    <property type="match status" value="1"/>
</dbReference>
<dbReference type="Proteomes" id="UP001595846">
    <property type="component" value="Unassembled WGS sequence"/>
</dbReference>
<dbReference type="RefSeq" id="WP_256532993.1">
    <property type="nucleotide sequence ID" value="NZ_CP101824.1"/>
</dbReference>
<dbReference type="SUPFAM" id="SSF56524">
    <property type="entry name" value="Oxidoreductase molybdopterin-binding domain"/>
    <property type="match status" value="1"/>
</dbReference>
<feature type="transmembrane region" description="Helical" evidence="2">
    <location>
        <begin position="172"/>
        <end position="190"/>
    </location>
</feature>
<feature type="region of interest" description="Disordered" evidence="1">
    <location>
        <begin position="496"/>
        <end position="518"/>
    </location>
</feature>
<feature type="transmembrane region" description="Helical" evidence="2">
    <location>
        <begin position="117"/>
        <end position="136"/>
    </location>
</feature>
<name>A0ABD5NRZ0_9EURY</name>
<dbReference type="InterPro" id="IPR036374">
    <property type="entry name" value="OxRdtase_Mopterin-bd_sf"/>
</dbReference>
<dbReference type="InterPro" id="IPR000572">
    <property type="entry name" value="OxRdtase_Mopterin-bd_dom"/>
</dbReference>
<evidence type="ECO:0000313" key="4">
    <source>
        <dbReference type="EMBL" id="MFC3959480.1"/>
    </source>
</evidence>
<dbReference type="InterPro" id="IPR014756">
    <property type="entry name" value="Ig_E-set"/>
</dbReference>
<evidence type="ECO:0000256" key="1">
    <source>
        <dbReference type="SAM" id="MobiDB-lite"/>
    </source>
</evidence>
<feature type="transmembrane region" description="Helical" evidence="2">
    <location>
        <begin position="20"/>
        <end position="40"/>
    </location>
</feature>
<reference evidence="4 5" key="1">
    <citation type="journal article" date="2019" name="Int. J. Syst. Evol. Microbiol.">
        <title>The Global Catalogue of Microorganisms (GCM) 10K type strain sequencing project: providing services to taxonomists for standard genome sequencing and annotation.</title>
        <authorList>
            <consortium name="The Broad Institute Genomics Platform"/>
            <consortium name="The Broad Institute Genome Sequencing Center for Infectious Disease"/>
            <person name="Wu L."/>
            <person name="Ma J."/>
        </authorList>
    </citation>
    <scope>NUCLEOTIDE SEQUENCE [LARGE SCALE GENOMIC DNA]</scope>
    <source>
        <strain evidence="4 5">IBRC-M 10256</strain>
    </source>
</reference>
<keyword evidence="2" id="KW-1133">Transmembrane helix</keyword>
<keyword evidence="2" id="KW-0812">Transmembrane</keyword>
<dbReference type="Gene3D" id="3.90.420.10">
    <property type="entry name" value="Oxidoreductase, molybdopterin-binding domain"/>
    <property type="match status" value="1"/>
</dbReference>
<evidence type="ECO:0000259" key="3">
    <source>
        <dbReference type="Pfam" id="PF00174"/>
    </source>
</evidence>
<feature type="domain" description="Oxidoreductase molybdopterin-binding" evidence="3">
    <location>
        <begin position="248"/>
        <end position="396"/>
    </location>
</feature>
<keyword evidence="5" id="KW-1185">Reference proteome</keyword>
<protein>
    <submittedName>
        <fullName evidence="4">Molybdopterin-dependent oxidoreductase</fullName>
    </submittedName>
</protein>
<dbReference type="SUPFAM" id="SSF81296">
    <property type="entry name" value="E set domains"/>
    <property type="match status" value="1"/>
</dbReference>
<comment type="caution">
    <text evidence="4">The sequence shown here is derived from an EMBL/GenBank/DDBJ whole genome shotgun (WGS) entry which is preliminary data.</text>
</comment>
<dbReference type="EMBL" id="JBHSAQ010000013">
    <property type="protein sequence ID" value="MFC3959480.1"/>
    <property type="molecule type" value="Genomic_DNA"/>
</dbReference>
<evidence type="ECO:0000256" key="2">
    <source>
        <dbReference type="SAM" id="Phobius"/>
    </source>
</evidence>
<evidence type="ECO:0000313" key="5">
    <source>
        <dbReference type="Proteomes" id="UP001595846"/>
    </source>
</evidence>
<sequence>MAHPDTDARPTDRSERLRSATIGLVSGVAWLVGLAVVAPLTGEFAVVALAQELVHRAPGWLATTAIETLGFGAQPALVAGVVAAILALTTVAAIGWSRLESHTDRWPVDVLVAHRSPLAVAAWTLATVALFVVAGAPIAIRSLAALVLVVAAPLVVGRLLPVDPRSSTRRAFLRRVGGVSAAGLVSAVGLRTVFDRSFAPAAAERAGEPLPFPVETPAGESAYDFEGMPAAVTPPDEHYVVDINITDPAIDADSWTLDIDGAVDDPYSLSYDDLLTHERRVEQTTTLLCISNPVGGPLVGTSHWTGVPLSDLIETAGPQEGAVDVVTHAVDGYSEAIPYELVEREDVLIAFGMGDRALSVDHGFPARLLVPGRYGMKMTKWLTRIELRAADHEAYWEERGWSERAVVNTASYIRGAERRGDSVVVGGVAFGGLQSGVEEIETVEVSVTNGSQWHEATLEEPISPHAWRRWRYAFDAPDRSPVDVVVRAITRDGEVQTAQEREATPRGSTGWHRRRIDV</sequence>
<dbReference type="GeneID" id="73902104"/>
<dbReference type="PANTHER" id="PTHR19372">
    <property type="entry name" value="SULFITE REDUCTASE"/>
    <property type="match status" value="1"/>
</dbReference>
<dbReference type="AlphaFoldDB" id="A0ABD5NRZ0"/>
<organism evidence="4 5">
    <name type="scientific">Halovivax cerinus</name>
    <dbReference type="NCBI Taxonomy" id="1487865"/>
    <lineage>
        <taxon>Archaea</taxon>
        <taxon>Methanobacteriati</taxon>
        <taxon>Methanobacteriota</taxon>
        <taxon>Stenosarchaea group</taxon>
        <taxon>Halobacteria</taxon>
        <taxon>Halobacteriales</taxon>
        <taxon>Natrialbaceae</taxon>
        <taxon>Halovivax</taxon>
    </lineage>
</organism>
<dbReference type="Pfam" id="PF00174">
    <property type="entry name" value="Oxidored_molyb"/>
    <property type="match status" value="1"/>
</dbReference>
<proteinExistence type="predicted"/>
<feature type="transmembrane region" description="Helical" evidence="2">
    <location>
        <begin position="142"/>
        <end position="160"/>
    </location>
</feature>